<dbReference type="Proteomes" id="UP001501727">
    <property type="component" value="Unassembled WGS sequence"/>
</dbReference>
<reference evidence="2" key="1">
    <citation type="journal article" date="2019" name="Int. J. Syst. Evol. Microbiol.">
        <title>The Global Catalogue of Microorganisms (GCM) 10K type strain sequencing project: providing services to taxonomists for standard genome sequencing and annotation.</title>
        <authorList>
            <consortium name="The Broad Institute Genomics Platform"/>
            <consortium name="The Broad Institute Genome Sequencing Center for Infectious Disease"/>
            <person name="Wu L."/>
            <person name="Ma J."/>
        </authorList>
    </citation>
    <scope>NUCLEOTIDE SEQUENCE [LARGE SCALE GENOMIC DNA]</scope>
    <source>
        <strain evidence="2">JCM 16916</strain>
    </source>
</reference>
<sequence length="78" mass="8616">MPGDAVERIVDAGEQLVVGLRIQLLAAFERIQQARHVAIDGSWQCWHGVQSDPPGSADNLGIRTCKRKFDVLFRPAFG</sequence>
<proteinExistence type="predicted"/>
<evidence type="ECO:0000313" key="2">
    <source>
        <dbReference type="Proteomes" id="UP001501727"/>
    </source>
</evidence>
<evidence type="ECO:0008006" key="3">
    <source>
        <dbReference type="Google" id="ProtNLM"/>
    </source>
</evidence>
<protein>
    <recommendedName>
        <fullName evidence="3">Transposase</fullName>
    </recommendedName>
</protein>
<keyword evidence="2" id="KW-1185">Reference proteome</keyword>
<dbReference type="EMBL" id="BAAAZU010000010">
    <property type="protein sequence ID" value="GAA3925364.1"/>
    <property type="molecule type" value="Genomic_DNA"/>
</dbReference>
<evidence type="ECO:0000313" key="1">
    <source>
        <dbReference type="EMBL" id="GAA3925364.1"/>
    </source>
</evidence>
<name>A0ABP7MKR3_9GAMM</name>
<comment type="caution">
    <text evidence="1">The sequence shown here is derived from an EMBL/GenBank/DDBJ whole genome shotgun (WGS) entry which is preliminary data.</text>
</comment>
<organism evidence="1 2">
    <name type="scientific">Luteimonas lutimaris</name>
    <dbReference type="NCBI Taxonomy" id="698645"/>
    <lineage>
        <taxon>Bacteria</taxon>
        <taxon>Pseudomonadati</taxon>
        <taxon>Pseudomonadota</taxon>
        <taxon>Gammaproteobacteria</taxon>
        <taxon>Lysobacterales</taxon>
        <taxon>Lysobacteraceae</taxon>
        <taxon>Luteimonas</taxon>
    </lineage>
</organism>
<gene>
    <name evidence="1" type="ORF">GCM10022229_19130</name>
</gene>
<accession>A0ABP7MKR3</accession>